<organism evidence="2 3">
    <name type="scientific">Aspergillus kawachii</name>
    <name type="common">White koji mold</name>
    <name type="synonym">Aspergillus awamori var. kawachi</name>
    <dbReference type="NCBI Taxonomy" id="1069201"/>
    <lineage>
        <taxon>Eukaryota</taxon>
        <taxon>Fungi</taxon>
        <taxon>Dikarya</taxon>
        <taxon>Ascomycota</taxon>
        <taxon>Pezizomycotina</taxon>
        <taxon>Eurotiomycetes</taxon>
        <taxon>Eurotiomycetidae</taxon>
        <taxon>Eurotiales</taxon>
        <taxon>Aspergillaceae</taxon>
        <taxon>Aspergillus</taxon>
        <taxon>Aspergillus subgen. Circumdati</taxon>
    </lineage>
</organism>
<name>A0A146F4U9_ASPKA</name>
<comment type="caution">
    <text evidence="2">The sequence shown here is derived from an EMBL/GenBank/DDBJ whole genome shotgun (WGS) entry which is preliminary data.</text>
</comment>
<feature type="region of interest" description="Disordered" evidence="1">
    <location>
        <begin position="1"/>
        <end position="28"/>
    </location>
</feature>
<reference evidence="2 3" key="1">
    <citation type="journal article" date="2016" name="DNA Res.">
        <title>Genome sequence of Aspergillus luchuensis NBRC 4314.</title>
        <authorList>
            <person name="Yamada O."/>
            <person name="Machida M."/>
            <person name="Hosoyama A."/>
            <person name="Goto M."/>
            <person name="Takahashi T."/>
            <person name="Futagami T."/>
            <person name="Yamagata Y."/>
            <person name="Takeuchi M."/>
            <person name="Kobayashi T."/>
            <person name="Koike H."/>
            <person name="Abe K."/>
            <person name="Asai K."/>
            <person name="Arita M."/>
            <person name="Fujita N."/>
            <person name="Fukuda K."/>
            <person name="Higa K."/>
            <person name="Horikawa H."/>
            <person name="Ishikawa T."/>
            <person name="Jinno K."/>
            <person name="Kato Y."/>
            <person name="Kirimura K."/>
            <person name="Mizutani O."/>
            <person name="Nakasone K."/>
            <person name="Sano M."/>
            <person name="Shiraishi Y."/>
            <person name="Tsukahara M."/>
            <person name="Gomi K."/>
        </authorList>
    </citation>
    <scope>NUCLEOTIDE SEQUENCE [LARGE SCALE GENOMIC DNA]</scope>
    <source>
        <strain evidence="2 3">RIB 2604</strain>
    </source>
</reference>
<accession>A0A146F4U9</accession>
<protein>
    <submittedName>
        <fullName evidence="2">CCCH zinc finger and SMR domain protein</fullName>
    </submittedName>
</protein>
<evidence type="ECO:0000313" key="2">
    <source>
        <dbReference type="EMBL" id="GAT20763.1"/>
    </source>
</evidence>
<feature type="region of interest" description="Disordered" evidence="1">
    <location>
        <begin position="74"/>
        <end position="100"/>
    </location>
</feature>
<dbReference type="AlphaFoldDB" id="A0A146F4U9"/>
<dbReference type="Proteomes" id="UP000075230">
    <property type="component" value="Unassembled WGS sequence"/>
</dbReference>
<proteinExistence type="predicted"/>
<reference evidence="3" key="2">
    <citation type="submission" date="2016-02" db="EMBL/GenBank/DDBJ databases">
        <title>Genome sequencing of Aspergillus luchuensis NBRC 4314.</title>
        <authorList>
            <person name="Yamada O."/>
        </authorList>
    </citation>
    <scope>NUCLEOTIDE SEQUENCE [LARGE SCALE GENOMIC DNA]</scope>
    <source>
        <strain evidence="3">RIB 2604</strain>
    </source>
</reference>
<gene>
    <name evidence="2" type="ORF">RIB2604_00802360</name>
</gene>
<evidence type="ECO:0000313" key="3">
    <source>
        <dbReference type="Proteomes" id="UP000075230"/>
    </source>
</evidence>
<dbReference type="EMBL" id="BCWF01000008">
    <property type="protein sequence ID" value="GAT20763.1"/>
    <property type="molecule type" value="Genomic_DNA"/>
</dbReference>
<sequence>MLTKQIEIPDERSGSTGRSLAIDETSNEKSLPECIGQNTVGLFSVVGIAAVDVSNRALAGSIVDGQLLLASLSGRDSNGSHGEAKDSSDSELHFERLLED</sequence>
<evidence type="ECO:0000256" key="1">
    <source>
        <dbReference type="SAM" id="MobiDB-lite"/>
    </source>
</evidence>
<feature type="compositionally biased region" description="Basic and acidic residues" evidence="1">
    <location>
        <begin position="82"/>
        <end position="100"/>
    </location>
</feature>